<protein>
    <submittedName>
        <fullName evidence="4">Gag poly</fullName>
    </submittedName>
</protein>
<feature type="compositionally biased region" description="Polar residues" evidence="2">
    <location>
        <begin position="332"/>
        <end position="341"/>
    </location>
</feature>
<feature type="compositionally biased region" description="Basic and acidic residues" evidence="2">
    <location>
        <begin position="412"/>
        <end position="421"/>
    </location>
</feature>
<proteinExistence type="predicted"/>
<feature type="compositionally biased region" description="Basic residues" evidence="2">
    <location>
        <begin position="400"/>
        <end position="411"/>
    </location>
</feature>
<dbReference type="EMBL" id="JAGKHQ010001127">
    <property type="protein sequence ID" value="KAG7460543.1"/>
    <property type="molecule type" value="Genomic_DNA"/>
</dbReference>
<evidence type="ECO:0000313" key="4">
    <source>
        <dbReference type="EMBL" id="KAG7460543.1"/>
    </source>
</evidence>
<dbReference type="GO" id="GO:0003676">
    <property type="term" value="F:nucleic acid binding"/>
    <property type="evidence" value="ECO:0007669"/>
    <property type="project" value="InterPro"/>
</dbReference>
<dbReference type="InterPro" id="IPR001878">
    <property type="entry name" value="Znf_CCHC"/>
</dbReference>
<name>A0AAV6PEK6_SOLSE</name>
<sequence>MDGLQVDDPWNGKMANETATTEKGQEDKGKENQRKYDKDMTLQIELQGTEKVTIMELLKCVRELCGGLMACRYTGENKYEVTMTNAIGKRRLLDGFKIGTTTVLANKLDNDELVVSFLGLPAYITDKEILDKLYEWGVSAVSPIKRRMWPGTNIADWTRYLKVKFNQTVQSLPYSARFMTATGPEYFRVIHDRQVKVCRMCIQPGHILRDCSEFCCHRCGVQGHYARECIKTVRRCELCHNNKENCICNDSYSESNNESDLGAEQAQMSCVDSSGEEEAEVSCEDSLGEEEVEMVHTEAQTCESADAASSLVCEVFENPTESQKNTRRESSTESPCAQQQKQVKKKTENQETVRAAKVQSASATGIASLSPPRSSKTSSQLPPPSADSDFEMDTSLISNLRKRQMKGKHGKRSQEKQSKKS</sequence>
<reference evidence="4 5" key="1">
    <citation type="journal article" date="2021" name="Sci. Rep.">
        <title>Chromosome anchoring in Senegalese sole (Solea senegalensis) reveals sex-associated markers and genome rearrangements in flatfish.</title>
        <authorList>
            <person name="Guerrero-Cozar I."/>
            <person name="Gomez-Garrido J."/>
            <person name="Berbel C."/>
            <person name="Martinez-Blanch J.F."/>
            <person name="Alioto T."/>
            <person name="Claros M.G."/>
            <person name="Gagnaire P.A."/>
            <person name="Manchado M."/>
        </authorList>
    </citation>
    <scope>NUCLEOTIDE SEQUENCE [LARGE SCALE GENOMIC DNA]</scope>
    <source>
        <strain evidence="4">Sse05_10M</strain>
    </source>
</reference>
<accession>A0AAV6PEK6</accession>
<dbReference type="AlphaFoldDB" id="A0AAV6PEK6"/>
<keyword evidence="1" id="KW-0479">Metal-binding</keyword>
<dbReference type="PROSITE" id="PS50158">
    <property type="entry name" value="ZF_CCHC"/>
    <property type="match status" value="1"/>
</dbReference>
<dbReference type="GO" id="GO:0008270">
    <property type="term" value="F:zinc ion binding"/>
    <property type="evidence" value="ECO:0007669"/>
    <property type="project" value="UniProtKB-KW"/>
</dbReference>
<dbReference type="SMART" id="SM00343">
    <property type="entry name" value="ZnF_C2HC"/>
    <property type="match status" value="2"/>
</dbReference>
<keyword evidence="1" id="KW-0862">Zinc</keyword>
<dbReference type="Proteomes" id="UP000693946">
    <property type="component" value="Unassembled WGS sequence"/>
</dbReference>
<organism evidence="4 5">
    <name type="scientific">Solea senegalensis</name>
    <name type="common">Senegalese sole</name>
    <dbReference type="NCBI Taxonomy" id="28829"/>
    <lineage>
        <taxon>Eukaryota</taxon>
        <taxon>Metazoa</taxon>
        <taxon>Chordata</taxon>
        <taxon>Craniata</taxon>
        <taxon>Vertebrata</taxon>
        <taxon>Euteleostomi</taxon>
        <taxon>Actinopterygii</taxon>
        <taxon>Neopterygii</taxon>
        <taxon>Teleostei</taxon>
        <taxon>Neoteleostei</taxon>
        <taxon>Acanthomorphata</taxon>
        <taxon>Carangaria</taxon>
        <taxon>Pleuronectiformes</taxon>
        <taxon>Pleuronectoidei</taxon>
        <taxon>Soleidae</taxon>
        <taxon>Solea</taxon>
    </lineage>
</organism>
<evidence type="ECO:0000256" key="1">
    <source>
        <dbReference type="PROSITE-ProRule" id="PRU00047"/>
    </source>
</evidence>
<feature type="compositionally biased region" description="Basic and acidic residues" evidence="2">
    <location>
        <begin position="23"/>
        <end position="35"/>
    </location>
</feature>
<evidence type="ECO:0000313" key="5">
    <source>
        <dbReference type="Proteomes" id="UP000693946"/>
    </source>
</evidence>
<keyword evidence="1" id="KW-0863">Zinc-finger</keyword>
<feature type="compositionally biased region" description="Low complexity" evidence="2">
    <location>
        <begin position="368"/>
        <end position="379"/>
    </location>
</feature>
<feature type="region of interest" description="Disordered" evidence="2">
    <location>
        <begin position="319"/>
        <end position="421"/>
    </location>
</feature>
<evidence type="ECO:0000259" key="3">
    <source>
        <dbReference type="PROSITE" id="PS50158"/>
    </source>
</evidence>
<keyword evidence="5" id="KW-1185">Reference proteome</keyword>
<comment type="caution">
    <text evidence="4">The sequence shown here is derived from an EMBL/GenBank/DDBJ whole genome shotgun (WGS) entry which is preliminary data.</text>
</comment>
<feature type="region of interest" description="Disordered" evidence="2">
    <location>
        <begin position="1"/>
        <end position="35"/>
    </location>
</feature>
<evidence type="ECO:0000256" key="2">
    <source>
        <dbReference type="SAM" id="MobiDB-lite"/>
    </source>
</evidence>
<feature type="domain" description="CCHC-type" evidence="3">
    <location>
        <begin position="216"/>
        <end position="229"/>
    </location>
</feature>
<gene>
    <name evidence="4" type="ORF">JOB18_048875</name>
</gene>